<feature type="domain" description="Prephenate/arogenate dehydrogenase" evidence="2">
    <location>
        <begin position="13"/>
        <end position="302"/>
    </location>
</feature>
<name>A0ABT9SHN6_9BURK</name>
<evidence type="ECO:0000313" key="4">
    <source>
        <dbReference type="Proteomes" id="UP001226867"/>
    </source>
</evidence>
<dbReference type="InterPro" id="IPR036291">
    <property type="entry name" value="NAD(P)-bd_dom_sf"/>
</dbReference>
<dbReference type="Pfam" id="PF02153">
    <property type="entry name" value="PDH_N"/>
    <property type="match status" value="1"/>
</dbReference>
<dbReference type="InterPro" id="IPR003099">
    <property type="entry name" value="Prephen_DH"/>
</dbReference>
<sequence>MASPSLFPLPGIDRIAVCGVGLIGGSIVRALRAMGRPVHITGFDTDAALLERLRAEGWIDEIAQEGGALFDSHDLVVLCQPVGCLVEFIEEHGARIGTGRAVCLDVASVKAPVAAALAHGGPAAVARFVPSHPIAGKALHGWAASEAGLFEGKRCVLTPDAGTDRTALDTAQAFWSLLGAQVATMPASAHDAVYAAISHLPQVLTYAYLHSLAARPDAREWPAYQGSGFVGFTRLGSSDAALWADIAVHNRRPLIHEIDCLSDALALMRHQLALGDAGALAESFEAARHFHAESSRPAAGSAD</sequence>
<dbReference type="InterPro" id="IPR008927">
    <property type="entry name" value="6-PGluconate_DH-like_C_sf"/>
</dbReference>
<keyword evidence="4" id="KW-1185">Reference proteome</keyword>
<dbReference type="Gene3D" id="3.40.50.720">
    <property type="entry name" value="NAD(P)-binding Rossmann-like Domain"/>
    <property type="match status" value="1"/>
</dbReference>
<reference evidence="3 4" key="1">
    <citation type="submission" date="2023-07" db="EMBL/GenBank/DDBJ databases">
        <title>Sorghum-associated microbial communities from plants grown in Nebraska, USA.</title>
        <authorList>
            <person name="Schachtman D."/>
        </authorList>
    </citation>
    <scope>NUCLEOTIDE SEQUENCE [LARGE SCALE GENOMIC DNA]</scope>
    <source>
        <strain evidence="3 4">DS1607</strain>
    </source>
</reference>
<dbReference type="InterPro" id="IPR046826">
    <property type="entry name" value="PDH_N"/>
</dbReference>
<gene>
    <name evidence="3" type="ORF">J2W36_005180</name>
</gene>
<dbReference type="Proteomes" id="UP001226867">
    <property type="component" value="Unassembled WGS sequence"/>
</dbReference>
<dbReference type="Pfam" id="PF20463">
    <property type="entry name" value="PDH_C"/>
    <property type="match status" value="1"/>
</dbReference>
<dbReference type="Gene3D" id="1.10.3660.10">
    <property type="entry name" value="6-phosphogluconate dehydrogenase C-terminal like domain"/>
    <property type="match status" value="1"/>
</dbReference>
<dbReference type="InterPro" id="IPR050812">
    <property type="entry name" value="Preph/Arog_dehydrog"/>
</dbReference>
<evidence type="ECO:0000259" key="2">
    <source>
        <dbReference type="PROSITE" id="PS51176"/>
    </source>
</evidence>
<dbReference type="PROSITE" id="PS51176">
    <property type="entry name" value="PDH_ADH"/>
    <property type="match status" value="1"/>
</dbReference>
<dbReference type="EMBL" id="JAUSRO010000023">
    <property type="protein sequence ID" value="MDP9902902.1"/>
    <property type="molecule type" value="Genomic_DNA"/>
</dbReference>
<dbReference type="InterPro" id="IPR046825">
    <property type="entry name" value="PDH_C"/>
</dbReference>
<dbReference type="RefSeq" id="WP_307692631.1">
    <property type="nucleotide sequence ID" value="NZ_JAUSRO010000023.1"/>
</dbReference>
<accession>A0ABT9SHN6</accession>
<protein>
    <submittedName>
        <fullName evidence="3">Prephenate dehydrogenase</fullName>
    </submittedName>
</protein>
<keyword evidence="1" id="KW-0560">Oxidoreductase</keyword>
<organism evidence="3 4">
    <name type="scientific">Variovorax ginsengisoli</name>
    <dbReference type="NCBI Taxonomy" id="363844"/>
    <lineage>
        <taxon>Bacteria</taxon>
        <taxon>Pseudomonadati</taxon>
        <taxon>Pseudomonadota</taxon>
        <taxon>Betaproteobacteria</taxon>
        <taxon>Burkholderiales</taxon>
        <taxon>Comamonadaceae</taxon>
        <taxon>Variovorax</taxon>
    </lineage>
</organism>
<dbReference type="PANTHER" id="PTHR21363">
    <property type="entry name" value="PREPHENATE DEHYDROGENASE"/>
    <property type="match status" value="1"/>
</dbReference>
<dbReference type="SUPFAM" id="SSF48179">
    <property type="entry name" value="6-phosphogluconate dehydrogenase C-terminal domain-like"/>
    <property type="match status" value="1"/>
</dbReference>
<evidence type="ECO:0000256" key="1">
    <source>
        <dbReference type="ARBA" id="ARBA00023002"/>
    </source>
</evidence>
<dbReference type="PANTHER" id="PTHR21363:SF0">
    <property type="entry name" value="PREPHENATE DEHYDROGENASE [NADP(+)]"/>
    <property type="match status" value="1"/>
</dbReference>
<dbReference type="SUPFAM" id="SSF51735">
    <property type="entry name" value="NAD(P)-binding Rossmann-fold domains"/>
    <property type="match status" value="1"/>
</dbReference>
<evidence type="ECO:0000313" key="3">
    <source>
        <dbReference type="EMBL" id="MDP9902902.1"/>
    </source>
</evidence>
<comment type="caution">
    <text evidence="3">The sequence shown here is derived from an EMBL/GenBank/DDBJ whole genome shotgun (WGS) entry which is preliminary data.</text>
</comment>
<proteinExistence type="predicted"/>